<organism evidence="5">
    <name type="scientific">Fervidobacterium pennivorans</name>
    <dbReference type="NCBI Taxonomy" id="93466"/>
    <lineage>
        <taxon>Bacteria</taxon>
        <taxon>Thermotogati</taxon>
        <taxon>Thermotogota</taxon>
        <taxon>Thermotogae</taxon>
        <taxon>Thermotogales</taxon>
        <taxon>Fervidobacteriaceae</taxon>
        <taxon>Fervidobacterium</taxon>
    </lineage>
</organism>
<comment type="caution">
    <text evidence="5">The sequence shown here is derived from an EMBL/GenBank/DDBJ whole genome shotgun (WGS) entry which is preliminary data.</text>
</comment>
<dbReference type="Gene3D" id="1.10.10.10">
    <property type="entry name" value="Winged helix-like DNA-binding domain superfamily/Winged helix DNA-binding domain"/>
    <property type="match status" value="1"/>
</dbReference>
<dbReference type="InterPro" id="IPR036388">
    <property type="entry name" value="WH-like_DNA-bd_sf"/>
</dbReference>
<evidence type="ECO:0000256" key="2">
    <source>
        <dbReference type="ARBA" id="ARBA00023125"/>
    </source>
</evidence>
<dbReference type="SMART" id="SM00347">
    <property type="entry name" value="HTH_MARR"/>
    <property type="match status" value="1"/>
</dbReference>
<proteinExistence type="predicted"/>
<dbReference type="EMBL" id="DSZZ01000277">
    <property type="protein sequence ID" value="HGU53065.1"/>
    <property type="molecule type" value="Genomic_DNA"/>
</dbReference>
<sequence>MEGKYFEDDSFNTENILRNIVEIVTGMVSLIPEIPELEGMSTTELYVFLFSATFDNVSNGTLAKQLNISKAAVSIATKSLIKKGLIKTIQSEEDRRHFYIVLSDEGKSLYKKLLKAFEDIFNKILSSLSKEELSNLQVGFEVMVKFSRVLNEYKRLDRGD</sequence>
<dbReference type="AlphaFoldDB" id="A0A7V4KDA4"/>
<dbReference type="SUPFAM" id="SSF46785">
    <property type="entry name" value="Winged helix' DNA-binding domain"/>
    <property type="match status" value="1"/>
</dbReference>
<name>A0A7V4KDA4_FERPE</name>
<accession>A0A7V4KDA4</accession>
<protein>
    <submittedName>
        <fullName evidence="5">MarR family transcriptional regulator</fullName>
    </submittedName>
</protein>
<reference evidence="5" key="1">
    <citation type="journal article" date="2020" name="mSystems">
        <title>Genome- and Community-Level Interaction Insights into Carbon Utilization and Element Cycling Functions of Hydrothermarchaeota in Hydrothermal Sediment.</title>
        <authorList>
            <person name="Zhou Z."/>
            <person name="Liu Y."/>
            <person name="Xu W."/>
            <person name="Pan J."/>
            <person name="Luo Z.H."/>
            <person name="Li M."/>
        </authorList>
    </citation>
    <scope>NUCLEOTIDE SEQUENCE [LARGE SCALE GENOMIC DNA]</scope>
    <source>
        <strain evidence="5">SpSt-61</strain>
    </source>
</reference>
<dbReference type="InterPro" id="IPR000835">
    <property type="entry name" value="HTH_MarR-typ"/>
</dbReference>
<evidence type="ECO:0000313" key="5">
    <source>
        <dbReference type="EMBL" id="HGU53065.1"/>
    </source>
</evidence>
<dbReference type="PROSITE" id="PS01117">
    <property type="entry name" value="HTH_MARR_1"/>
    <property type="match status" value="1"/>
</dbReference>
<dbReference type="PROSITE" id="PS50995">
    <property type="entry name" value="HTH_MARR_2"/>
    <property type="match status" value="1"/>
</dbReference>
<evidence type="ECO:0000259" key="4">
    <source>
        <dbReference type="PROSITE" id="PS50995"/>
    </source>
</evidence>
<dbReference type="InterPro" id="IPR023187">
    <property type="entry name" value="Tscrpt_reg_MarR-type_CS"/>
</dbReference>
<keyword evidence="3" id="KW-0804">Transcription</keyword>
<evidence type="ECO:0000256" key="3">
    <source>
        <dbReference type="ARBA" id="ARBA00023163"/>
    </source>
</evidence>
<dbReference type="PANTHER" id="PTHR42756">
    <property type="entry name" value="TRANSCRIPTIONAL REGULATOR, MARR"/>
    <property type="match status" value="1"/>
</dbReference>
<dbReference type="GO" id="GO:0003677">
    <property type="term" value="F:DNA binding"/>
    <property type="evidence" value="ECO:0007669"/>
    <property type="project" value="UniProtKB-KW"/>
</dbReference>
<keyword evidence="2" id="KW-0238">DNA-binding</keyword>
<dbReference type="InterPro" id="IPR036390">
    <property type="entry name" value="WH_DNA-bd_sf"/>
</dbReference>
<feature type="domain" description="HTH marR-type" evidence="4">
    <location>
        <begin position="13"/>
        <end position="145"/>
    </location>
</feature>
<dbReference type="PANTHER" id="PTHR42756:SF1">
    <property type="entry name" value="TRANSCRIPTIONAL REPRESSOR OF EMRAB OPERON"/>
    <property type="match status" value="1"/>
</dbReference>
<dbReference type="GO" id="GO:0003700">
    <property type="term" value="F:DNA-binding transcription factor activity"/>
    <property type="evidence" value="ECO:0007669"/>
    <property type="project" value="InterPro"/>
</dbReference>
<keyword evidence="1" id="KW-0805">Transcription regulation</keyword>
<dbReference type="Pfam" id="PF01047">
    <property type="entry name" value="MarR"/>
    <property type="match status" value="1"/>
</dbReference>
<dbReference type="PRINTS" id="PR00598">
    <property type="entry name" value="HTHMARR"/>
</dbReference>
<evidence type="ECO:0000256" key="1">
    <source>
        <dbReference type="ARBA" id="ARBA00023015"/>
    </source>
</evidence>
<gene>
    <name evidence="5" type="ORF">ENT78_06040</name>
</gene>